<evidence type="ECO:0000313" key="2">
    <source>
        <dbReference type="Proteomes" id="UP000315700"/>
    </source>
</evidence>
<sequence length="78" mass="8662">MTSVSLPVTELGSGVVNAEDFVQRLVGRSQLERDDDLEHGEFGLKDLLTGARIRVPVIELNHYAASTHERVSLMREEA</sequence>
<dbReference type="Proteomes" id="UP000315700">
    <property type="component" value="Chromosome"/>
</dbReference>
<protein>
    <submittedName>
        <fullName evidence="1">Uncharacterized protein</fullName>
    </submittedName>
</protein>
<reference evidence="1 2" key="1">
    <citation type="submission" date="2019-02" db="EMBL/GenBank/DDBJ databases">
        <title>Deep-cultivation of Planctomycetes and their phenomic and genomic characterization uncovers novel biology.</title>
        <authorList>
            <person name="Wiegand S."/>
            <person name="Jogler M."/>
            <person name="Boedeker C."/>
            <person name="Pinto D."/>
            <person name="Vollmers J."/>
            <person name="Rivas-Marin E."/>
            <person name="Kohn T."/>
            <person name="Peeters S.H."/>
            <person name="Heuer A."/>
            <person name="Rast P."/>
            <person name="Oberbeckmann S."/>
            <person name="Bunk B."/>
            <person name="Jeske O."/>
            <person name="Meyerdierks A."/>
            <person name="Storesund J.E."/>
            <person name="Kallscheuer N."/>
            <person name="Luecker S."/>
            <person name="Lage O.M."/>
            <person name="Pohl T."/>
            <person name="Merkel B.J."/>
            <person name="Hornburger P."/>
            <person name="Mueller R.-W."/>
            <person name="Bruemmer F."/>
            <person name="Labrenz M."/>
            <person name="Spormann A.M."/>
            <person name="Op den Camp H."/>
            <person name="Overmann J."/>
            <person name="Amann R."/>
            <person name="Jetten M.S.M."/>
            <person name="Mascher T."/>
            <person name="Medema M.H."/>
            <person name="Devos D.P."/>
            <person name="Kaster A.-K."/>
            <person name="Ovreas L."/>
            <person name="Rohde M."/>
            <person name="Galperin M.Y."/>
            <person name="Jogler C."/>
        </authorList>
    </citation>
    <scope>NUCLEOTIDE SEQUENCE [LARGE SCALE GENOMIC DNA]</scope>
    <source>
        <strain evidence="1 2">Pan44</strain>
    </source>
</reference>
<dbReference type="AlphaFoldDB" id="A0A517S998"/>
<dbReference type="KEGG" id="ccos:Pan44_07220"/>
<accession>A0A517S998</accession>
<dbReference type="RefSeq" id="WP_145027290.1">
    <property type="nucleotide sequence ID" value="NZ_CP036271.1"/>
</dbReference>
<evidence type="ECO:0000313" key="1">
    <source>
        <dbReference type="EMBL" id="QDT52710.1"/>
    </source>
</evidence>
<gene>
    <name evidence="1" type="ORF">Pan44_07220</name>
</gene>
<organism evidence="1 2">
    <name type="scientific">Caulifigura coniformis</name>
    <dbReference type="NCBI Taxonomy" id="2527983"/>
    <lineage>
        <taxon>Bacteria</taxon>
        <taxon>Pseudomonadati</taxon>
        <taxon>Planctomycetota</taxon>
        <taxon>Planctomycetia</taxon>
        <taxon>Planctomycetales</taxon>
        <taxon>Planctomycetaceae</taxon>
        <taxon>Caulifigura</taxon>
    </lineage>
</organism>
<proteinExistence type="predicted"/>
<keyword evidence="2" id="KW-1185">Reference proteome</keyword>
<name>A0A517S998_9PLAN</name>
<dbReference type="InParanoid" id="A0A517S998"/>
<dbReference type="EMBL" id="CP036271">
    <property type="protein sequence ID" value="QDT52710.1"/>
    <property type="molecule type" value="Genomic_DNA"/>
</dbReference>